<protein>
    <submittedName>
        <fullName evidence="1">DNA-directed RNA polymerase</fullName>
    </submittedName>
</protein>
<organism evidence="1 2">
    <name type="scientific">Melia azedarach</name>
    <name type="common">Chinaberry tree</name>
    <dbReference type="NCBI Taxonomy" id="155640"/>
    <lineage>
        <taxon>Eukaryota</taxon>
        <taxon>Viridiplantae</taxon>
        <taxon>Streptophyta</taxon>
        <taxon>Embryophyta</taxon>
        <taxon>Tracheophyta</taxon>
        <taxon>Spermatophyta</taxon>
        <taxon>Magnoliopsida</taxon>
        <taxon>eudicotyledons</taxon>
        <taxon>Gunneridae</taxon>
        <taxon>Pentapetalae</taxon>
        <taxon>rosids</taxon>
        <taxon>malvids</taxon>
        <taxon>Sapindales</taxon>
        <taxon>Meliaceae</taxon>
        <taxon>Melia</taxon>
    </lineage>
</organism>
<dbReference type="EMBL" id="CM051404">
    <property type="protein sequence ID" value="KAJ4707207.1"/>
    <property type="molecule type" value="Genomic_DNA"/>
</dbReference>
<reference evidence="1 2" key="1">
    <citation type="journal article" date="2023" name="Science">
        <title>Complex scaffold remodeling in plant triterpene biosynthesis.</title>
        <authorList>
            <person name="De La Pena R."/>
            <person name="Hodgson H."/>
            <person name="Liu J.C."/>
            <person name="Stephenson M.J."/>
            <person name="Martin A.C."/>
            <person name="Owen C."/>
            <person name="Harkess A."/>
            <person name="Leebens-Mack J."/>
            <person name="Jimenez L.E."/>
            <person name="Osbourn A."/>
            <person name="Sattely E.S."/>
        </authorList>
    </citation>
    <scope>NUCLEOTIDE SEQUENCE [LARGE SCALE GENOMIC DNA]</scope>
    <source>
        <strain evidence="2">cv. JPN11</strain>
        <tissue evidence="1">Leaf</tissue>
    </source>
</reference>
<name>A0ACC1X795_MELAZ</name>
<keyword evidence="1" id="KW-0240">DNA-directed RNA polymerase</keyword>
<comment type="caution">
    <text evidence="1">The sequence shown here is derived from an EMBL/GenBank/DDBJ whole genome shotgun (WGS) entry which is preliminary data.</text>
</comment>
<evidence type="ECO:0000313" key="2">
    <source>
        <dbReference type="Proteomes" id="UP001164539"/>
    </source>
</evidence>
<dbReference type="Proteomes" id="UP001164539">
    <property type="component" value="Chromosome 11"/>
</dbReference>
<gene>
    <name evidence="1" type="ORF">OWV82_020759</name>
</gene>
<evidence type="ECO:0000313" key="1">
    <source>
        <dbReference type="EMBL" id="KAJ4707207.1"/>
    </source>
</evidence>
<keyword evidence="2" id="KW-1185">Reference proteome</keyword>
<keyword evidence="1" id="KW-0804">Transcription</keyword>
<accession>A0ACC1X795</accession>
<sequence>MSNTKTPILPANKFDSLVFCCNSNKPTILYPYQEKINSVMWRNVAKQAVSINLKKPFSRAYSFLGFSQESVLREKFKFGSLEMVPGGIHEVASRRIGEILSHEDYTVKPSFGVLRNENWCNGLCPKGYASVAEAVSSTDAEEDVSVVEEIKELLYEMKKEERKDGENSQEKRGRIPRGMGSGRYHVLRRRQVKIETEAWEQAANEYKELLMDMCEQSLAPNLPYMKSLFLGWFEPMRDAIFEEQELCRMGKNRTAYAPYFDQLPADMMAVITMHKLTALLMTGGEHGRARVVQAACIIGDAIEQEVRIHRFLEKTKKKKADKNNEDEGGESDIITTEQEKLRKKVTNLIKKQKLPAVRQIVKGQDDFKPWGQDAKAKVGSRLIELLMQKAYIQSPTDQLADGPPDIRPAFIHTFRTVAKENKNNSRKYGVIECDPLVLKGLEKTARHMVIPYMPMLVPPLKWTGYDKGAHLFLPSYVMRTHGAKQQRDAVKRTSRRQLEPVFEALDTLGNTKWMVNKRVLSTVDRIWSSGGRLADLVDRNDVPLPEKPDTEDEALLKKWKWKVRNARKENRERHSQRCDIELKLSVARKLKDEEGFYYPHNLDFRGRAYPMHPYLNHLGSDLCRGILEFAEGRPLGKSGLYWLKIHLANLYAGGVDKLSHEGRLAFTENHLDDIFDSAERPLEGRRWWLKAEDPFQCLAVCINLTEALRSPTPETFVSHIPVHQDGSCNGLQHYAALGRDKLGAAAVNLVAGEKPADVYSGIAARVVDIMRRDAEKDPAIYPDALRAKQLISQVDRKLVKQTVMTSVYGVTYIGARDQIKRRLKERGAPMEEAEIFGASCYAAKVTLTALGEMFEAARGIMSWLGECAKIIASENHPVRWTTPLGLPVVQPYRKLGRHIVKTSLQILTLQRETEKVMVKRQRTAFPPNFVHSLDGSHMMMTAVACRKAGLTFAGVHDSYWTHACNVDEMNRILREKFVELYEKPILENLLESFEKSFPSLSFPPLPERGDFDLREVLESPYFFN</sequence>
<proteinExistence type="predicted"/>